<organism evidence="2 3">
    <name type="scientific">Rhododendron simsii</name>
    <name type="common">Sims's rhododendron</name>
    <dbReference type="NCBI Taxonomy" id="118357"/>
    <lineage>
        <taxon>Eukaryota</taxon>
        <taxon>Viridiplantae</taxon>
        <taxon>Streptophyta</taxon>
        <taxon>Embryophyta</taxon>
        <taxon>Tracheophyta</taxon>
        <taxon>Spermatophyta</taxon>
        <taxon>Magnoliopsida</taxon>
        <taxon>eudicotyledons</taxon>
        <taxon>Gunneridae</taxon>
        <taxon>Pentapetalae</taxon>
        <taxon>asterids</taxon>
        <taxon>Ericales</taxon>
        <taxon>Ericaceae</taxon>
        <taxon>Ericoideae</taxon>
        <taxon>Rhodoreae</taxon>
        <taxon>Rhododendron</taxon>
    </lineage>
</organism>
<evidence type="ECO:0000313" key="3">
    <source>
        <dbReference type="Proteomes" id="UP000626092"/>
    </source>
</evidence>
<dbReference type="OrthoDB" id="1274461at2759"/>
<dbReference type="PANTHER" id="PTHR34145">
    <property type="entry name" value="OS02G0105600 PROTEIN"/>
    <property type="match status" value="1"/>
</dbReference>
<dbReference type="InterPro" id="IPR055357">
    <property type="entry name" value="LRR_At1g61320_AtMIF1"/>
</dbReference>
<dbReference type="AlphaFoldDB" id="A0A834L8T6"/>
<dbReference type="SUPFAM" id="SSF52047">
    <property type="entry name" value="RNI-like"/>
    <property type="match status" value="1"/>
</dbReference>
<dbReference type="Proteomes" id="UP000626092">
    <property type="component" value="Unassembled WGS sequence"/>
</dbReference>
<dbReference type="Gene3D" id="1.20.1280.50">
    <property type="match status" value="1"/>
</dbReference>
<dbReference type="Pfam" id="PF00646">
    <property type="entry name" value="F-box"/>
    <property type="match status" value="1"/>
</dbReference>
<evidence type="ECO:0000259" key="1">
    <source>
        <dbReference type="PROSITE" id="PS50181"/>
    </source>
</evidence>
<proteinExistence type="predicted"/>
<dbReference type="InterPro" id="IPR032675">
    <property type="entry name" value="LRR_dom_sf"/>
</dbReference>
<sequence length="514" mass="59833">MDRSKFYLNHLQEVEMRLVFGTPIDLHLMKLLLAKSRVLESMVVKPNPAKSLQLVQRGKIRALSSTLRLHRFHSQFPRLLGISILNLDFIKTCTMLGKQRSTSDIISNLPSYIVENILKYLPLRDAVRTSVLSRRWRYKWVTLPQLVFDHNQFFLNSGDLEKIKAIIYRVLLLHQGPLVKFELSYPPFGSCMDIENWILMLLKKNIQKFTLRLDVNLYYEFPCQLFSFLQLKHLNLCYCIFKPPPAFKGFSRLVDLKLCSVRIAPKMFEQFISNCPLLERLSLSYCTKFDFLIINAPNLKHFFFCGTLKSVSFKNTPLLAVVSIELFSLDGTVKRPEENADSDWVKFFQCLPAAIEDMNLDRPFLEVRKLHFLEIDFACYAWNVEYSDEAIVPGFFQIHNDVPNEDPVVEYLQAQDFSKFSLNQLRKVKMWSFSGVECVMPFAKILLAHSPVLEKMVILHDLDDFDEKGVAMFEEELTRFQKASPKAEVACMPLDDEYTLASRLYYYEKGVAIL</sequence>
<name>A0A834L8T6_RHOSS</name>
<keyword evidence="3" id="KW-1185">Reference proteome</keyword>
<comment type="caution">
    <text evidence="2">The sequence shown here is derived from an EMBL/GenBank/DDBJ whole genome shotgun (WGS) entry which is preliminary data.</text>
</comment>
<feature type="domain" description="F-box" evidence="1">
    <location>
        <begin position="103"/>
        <end position="157"/>
    </location>
</feature>
<protein>
    <recommendedName>
        <fullName evidence="1">F-box domain-containing protein</fullName>
    </recommendedName>
</protein>
<dbReference type="InterPro" id="IPR001810">
    <property type="entry name" value="F-box_dom"/>
</dbReference>
<dbReference type="InterPro" id="IPR053781">
    <property type="entry name" value="F-box_AtFBL13-like"/>
</dbReference>
<evidence type="ECO:0000313" key="2">
    <source>
        <dbReference type="EMBL" id="KAF7123844.1"/>
    </source>
</evidence>
<dbReference type="SUPFAM" id="SSF81383">
    <property type="entry name" value="F-box domain"/>
    <property type="match status" value="1"/>
</dbReference>
<dbReference type="Pfam" id="PF23622">
    <property type="entry name" value="LRR_At1g61320_AtMIF1"/>
    <property type="match status" value="1"/>
</dbReference>
<accession>A0A834L8T6</accession>
<reference evidence="2" key="1">
    <citation type="submission" date="2019-11" db="EMBL/GenBank/DDBJ databases">
        <authorList>
            <person name="Liu Y."/>
            <person name="Hou J."/>
            <person name="Li T.-Q."/>
            <person name="Guan C.-H."/>
            <person name="Wu X."/>
            <person name="Wu H.-Z."/>
            <person name="Ling F."/>
            <person name="Zhang R."/>
            <person name="Shi X.-G."/>
            <person name="Ren J.-P."/>
            <person name="Chen E.-F."/>
            <person name="Sun J.-M."/>
        </authorList>
    </citation>
    <scope>NUCLEOTIDE SEQUENCE</scope>
    <source>
        <strain evidence="2">Adult_tree_wgs_1</strain>
        <tissue evidence="2">Leaves</tissue>
    </source>
</reference>
<dbReference type="PANTHER" id="PTHR34145:SF28">
    <property type="entry name" value="F-BOX DOMAIN-CONTAINING PROTEIN"/>
    <property type="match status" value="1"/>
</dbReference>
<dbReference type="Gene3D" id="3.80.10.10">
    <property type="entry name" value="Ribonuclease Inhibitor"/>
    <property type="match status" value="1"/>
</dbReference>
<dbReference type="PROSITE" id="PS50181">
    <property type="entry name" value="FBOX"/>
    <property type="match status" value="1"/>
</dbReference>
<dbReference type="EMBL" id="WJXA01000012">
    <property type="protein sequence ID" value="KAF7123844.1"/>
    <property type="molecule type" value="Genomic_DNA"/>
</dbReference>
<dbReference type="InterPro" id="IPR036047">
    <property type="entry name" value="F-box-like_dom_sf"/>
</dbReference>
<dbReference type="CDD" id="cd22160">
    <property type="entry name" value="F-box_AtFBL13-like"/>
    <property type="match status" value="1"/>
</dbReference>
<dbReference type="InterPro" id="IPR053772">
    <property type="entry name" value="At1g61320/At1g61330-like"/>
</dbReference>
<gene>
    <name evidence="2" type="ORF">RHSIM_Rhsim12G0068200</name>
</gene>